<keyword evidence="4 6" id="KW-0732">Signal</keyword>
<dbReference type="PANTHER" id="PTHR43649:SF34">
    <property type="entry name" value="ABC TRANSPORTER PERIPLASMIC-BINDING PROTEIN YCJN-RELATED"/>
    <property type="match status" value="1"/>
</dbReference>
<evidence type="ECO:0000313" key="8">
    <source>
        <dbReference type="Proteomes" id="UP000220353"/>
    </source>
</evidence>
<dbReference type="SUPFAM" id="SSF53850">
    <property type="entry name" value="Periplasmic binding protein-like II"/>
    <property type="match status" value="1"/>
</dbReference>
<dbReference type="AlphaFoldDB" id="A0A2A6LQZ7"/>
<comment type="subcellular location">
    <subcellularLocation>
        <location evidence="1">Periplasm</location>
    </subcellularLocation>
</comment>
<name>A0A2A6LQZ7_RHIFR</name>
<keyword evidence="3" id="KW-0813">Transport</keyword>
<dbReference type="EMBL" id="NWTC01000028">
    <property type="protein sequence ID" value="PDT44795.1"/>
    <property type="molecule type" value="Genomic_DNA"/>
</dbReference>
<evidence type="ECO:0000256" key="5">
    <source>
        <dbReference type="ARBA" id="ARBA00022764"/>
    </source>
</evidence>
<gene>
    <name evidence="7" type="ORF">CO661_27340</name>
</gene>
<protein>
    <submittedName>
        <fullName evidence="7">Amino acid ABC transporter substrate-binding protein</fullName>
    </submittedName>
</protein>
<dbReference type="Pfam" id="PF01547">
    <property type="entry name" value="SBP_bac_1"/>
    <property type="match status" value="1"/>
</dbReference>
<evidence type="ECO:0000256" key="1">
    <source>
        <dbReference type="ARBA" id="ARBA00004418"/>
    </source>
</evidence>
<dbReference type="Proteomes" id="UP000220353">
    <property type="component" value="Unassembled WGS sequence"/>
</dbReference>
<evidence type="ECO:0000256" key="3">
    <source>
        <dbReference type="ARBA" id="ARBA00022448"/>
    </source>
</evidence>
<sequence length="431" mass="46741">MKRRTFTAGLAALPFLDSSLTRAFAQDAAASLPKTYSGQKIRALASTGAAFEAMATVSRDFTEATGIAVEYVNLSYNEQYQKLILDLTSGAASFDAFNFAYQWKFEIEPYCADLANIPKEIQGAPDLALDDYPQRALEIYGRANNKLIGLPTLGDVTLFVWNKEAYKAAGLDPDAAPKTWDEVVERGAKLVSNGQFGYAMPAGKGIQTTVTWIMVFKSMGGEYFDASGAPTFGSEAGVKTMKFLVEKLAAVSPPGNLAWDFPEMFNSLSTGQSVQSMMWPGAFGDLLNPKRSQVHDKIGWSPMPQASLLGGWSMGVNDASRSKDAAKLYVAWLTSADIVRRMGLIGGAPARISALKDPELIKQAPNRPAVLAGLQGDVAEYPPIKEAEQVHIMIYDEVNAAVAKIKTPEQAASDLQGKVESFMRRRGYLKT</sequence>
<feature type="chain" id="PRO_5012992550" evidence="6">
    <location>
        <begin position="26"/>
        <end position="431"/>
    </location>
</feature>
<comment type="caution">
    <text evidence="7">The sequence shown here is derived from an EMBL/GenBank/DDBJ whole genome shotgun (WGS) entry which is preliminary data.</text>
</comment>
<reference evidence="7 8" key="1">
    <citation type="submission" date="2017-09" db="EMBL/GenBank/DDBJ databases">
        <title>Comparative genomics of rhizobia isolated from Phaseolus vulgaris in China.</title>
        <authorList>
            <person name="Tong W."/>
        </authorList>
    </citation>
    <scope>NUCLEOTIDE SEQUENCE [LARGE SCALE GENOMIC DNA]</scope>
    <source>
        <strain evidence="7 8">PCH1</strain>
    </source>
</reference>
<feature type="signal peptide" evidence="6">
    <location>
        <begin position="1"/>
        <end position="25"/>
    </location>
</feature>
<dbReference type="InterPro" id="IPR050490">
    <property type="entry name" value="Bact_solute-bd_prot1"/>
</dbReference>
<dbReference type="InterPro" id="IPR006059">
    <property type="entry name" value="SBP"/>
</dbReference>
<comment type="similarity">
    <text evidence="2">Belongs to the bacterial solute-binding protein 1 family.</text>
</comment>
<accession>A0A2A6LQZ7</accession>
<organism evidence="7 8">
    <name type="scientific">Rhizobium fredii</name>
    <name type="common">Sinorhizobium fredii</name>
    <dbReference type="NCBI Taxonomy" id="380"/>
    <lineage>
        <taxon>Bacteria</taxon>
        <taxon>Pseudomonadati</taxon>
        <taxon>Pseudomonadota</taxon>
        <taxon>Alphaproteobacteria</taxon>
        <taxon>Hyphomicrobiales</taxon>
        <taxon>Rhizobiaceae</taxon>
        <taxon>Sinorhizobium/Ensifer group</taxon>
        <taxon>Sinorhizobium</taxon>
    </lineage>
</organism>
<dbReference type="PANTHER" id="PTHR43649">
    <property type="entry name" value="ARABINOSE-BINDING PROTEIN-RELATED"/>
    <property type="match status" value="1"/>
</dbReference>
<dbReference type="Gene3D" id="3.40.190.10">
    <property type="entry name" value="Periplasmic binding protein-like II"/>
    <property type="match status" value="2"/>
</dbReference>
<evidence type="ECO:0000256" key="6">
    <source>
        <dbReference type="SAM" id="SignalP"/>
    </source>
</evidence>
<proteinExistence type="inferred from homology"/>
<keyword evidence="5" id="KW-0574">Periplasm</keyword>
<evidence type="ECO:0000256" key="4">
    <source>
        <dbReference type="ARBA" id="ARBA00022729"/>
    </source>
</evidence>
<evidence type="ECO:0000256" key="2">
    <source>
        <dbReference type="ARBA" id="ARBA00008520"/>
    </source>
</evidence>
<dbReference type="GO" id="GO:0042597">
    <property type="term" value="C:periplasmic space"/>
    <property type="evidence" value="ECO:0007669"/>
    <property type="project" value="UniProtKB-SubCell"/>
</dbReference>
<evidence type="ECO:0000313" key="7">
    <source>
        <dbReference type="EMBL" id="PDT44795.1"/>
    </source>
</evidence>
<dbReference type="RefSeq" id="WP_097587697.1">
    <property type="nucleotide sequence ID" value="NZ_NWTC01000028.1"/>
</dbReference>